<dbReference type="Gene3D" id="1.10.1040.10">
    <property type="entry name" value="N-(1-d-carboxylethyl)-l-norvaline Dehydrogenase, domain 2"/>
    <property type="match status" value="1"/>
</dbReference>
<dbReference type="PANTHER" id="PTHR43060:SF15">
    <property type="entry name" value="3-HYDROXYISOBUTYRATE DEHYDROGENASE-LIKE 1, MITOCHONDRIAL-RELATED"/>
    <property type="match status" value="1"/>
</dbReference>
<dbReference type="InterPro" id="IPR015815">
    <property type="entry name" value="HIBADH-related"/>
</dbReference>
<sequence>MVSVTGRQSAFPRVGFIGLGVMGAPMARNILRAEGVQDAGLTITARRRESVAELLDSGARWAASSREVAAASDVILLMLPDLPQLESVLAGPDGLLAGVEGPVILCIGSTSSPDGVREVGARLSEKTAGLVTVLDTPVSGGEDGAIAGTLSVMVGGSPADFEVARPVLAAVGNPVLLGPLGAGEVAKACNQMIVAATVLAWGEACVIAERSGLDVGALLELLSGGYAGSRVLETRRSRFVNKDYRPSGAARYMVKDLGFAMDEARKSGTVAHQLETLKASFESLTAAGFGDQDIAVTRAWVESLSGEGEG</sequence>
<evidence type="ECO:0000256" key="4">
    <source>
        <dbReference type="PIRSR" id="PIRSR000103-1"/>
    </source>
</evidence>
<comment type="similarity">
    <text evidence="1">Belongs to the HIBADH-related family.</text>
</comment>
<feature type="domain" description="6-phosphogluconate dehydrogenase NADP-binding" evidence="5">
    <location>
        <begin position="13"/>
        <end position="175"/>
    </location>
</feature>
<organism evidence="7 8">
    <name type="scientific">Galbitalea soli</name>
    <dbReference type="NCBI Taxonomy" id="1268042"/>
    <lineage>
        <taxon>Bacteria</taxon>
        <taxon>Bacillati</taxon>
        <taxon>Actinomycetota</taxon>
        <taxon>Actinomycetes</taxon>
        <taxon>Micrococcales</taxon>
        <taxon>Microbacteriaceae</taxon>
        <taxon>Galbitalea</taxon>
    </lineage>
</organism>
<dbReference type="GO" id="GO:0016054">
    <property type="term" value="P:organic acid catabolic process"/>
    <property type="evidence" value="ECO:0007669"/>
    <property type="project" value="UniProtKB-ARBA"/>
</dbReference>
<dbReference type="PIRSF" id="PIRSF000103">
    <property type="entry name" value="HIBADH"/>
    <property type="match status" value="1"/>
</dbReference>
<dbReference type="SUPFAM" id="SSF51735">
    <property type="entry name" value="NAD(P)-binding Rossmann-fold domains"/>
    <property type="match status" value="1"/>
</dbReference>
<accession>A0A7C9TQH4</accession>
<evidence type="ECO:0000256" key="3">
    <source>
        <dbReference type="ARBA" id="ARBA00023027"/>
    </source>
</evidence>
<evidence type="ECO:0000313" key="8">
    <source>
        <dbReference type="Proteomes" id="UP000479756"/>
    </source>
</evidence>
<dbReference type="PROSITE" id="PS00895">
    <property type="entry name" value="3_HYDROXYISOBUT_DH"/>
    <property type="match status" value="1"/>
</dbReference>
<dbReference type="Gene3D" id="3.40.50.720">
    <property type="entry name" value="NAD(P)-binding Rossmann-like Domain"/>
    <property type="match status" value="1"/>
</dbReference>
<dbReference type="InterPro" id="IPR029154">
    <property type="entry name" value="HIBADH-like_NADP-bd"/>
</dbReference>
<protein>
    <submittedName>
        <fullName evidence="7">NAD(P)-dependent oxidoreductase</fullName>
    </submittedName>
</protein>
<dbReference type="GO" id="GO:0016491">
    <property type="term" value="F:oxidoreductase activity"/>
    <property type="evidence" value="ECO:0007669"/>
    <property type="project" value="UniProtKB-KW"/>
</dbReference>
<evidence type="ECO:0000259" key="5">
    <source>
        <dbReference type="Pfam" id="PF03446"/>
    </source>
</evidence>
<dbReference type="InterPro" id="IPR008927">
    <property type="entry name" value="6-PGluconate_DH-like_C_sf"/>
</dbReference>
<comment type="caution">
    <text evidence="7">The sequence shown here is derived from an EMBL/GenBank/DDBJ whole genome shotgun (WGS) entry which is preliminary data.</text>
</comment>
<dbReference type="GO" id="GO:0051287">
    <property type="term" value="F:NAD binding"/>
    <property type="evidence" value="ECO:0007669"/>
    <property type="project" value="InterPro"/>
</dbReference>
<evidence type="ECO:0000256" key="1">
    <source>
        <dbReference type="ARBA" id="ARBA00009080"/>
    </source>
</evidence>
<dbReference type="PANTHER" id="PTHR43060">
    <property type="entry name" value="3-HYDROXYISOBUTYRATE DEHYDROGENASE-LIKE 1, MITOCHONDRIAL-RELATED"/>
    <property type="match status" value="1"/>
</dbReference>
<dbReference type="InterPro" id="IPR002204">
    <property type="entry name" value="3-OH-isobutyrate_DH-rel_CS"/>
</dbReference>
<evidence type="ECO:0000259" key="6">
    <source>
        <dbReference type="Pfam" id="PF14833"/>
    </source>
</evidence>
<feature type="domain" description="3-hydroxyisobutyrate dehydrogenase-like NAD-binding" evidence="6">
    <location>
        <begin position="181"/>
        <end position="294"/>
    </location>
</feature>
<dbReference type="AlphaFoldDB" id="A0A7C9TQH4"/>
<dbReference type="GO" id="GO:0050661">
    <property type="term" value="F:NADP binding"/>
    <property type="evidence" value="ECO:0007669"/>
    <property type="project" value="InterPro"/>
</dbReference>
<dbReference type="InterPro" id="IPR006115">
    <property type="entry name" value="6PGDH_NADP-bd"/>
</dbReference>
<keyword evidence="8" id="KW-1185">Reference proteome</keyword>
<name>A0A7C9TQH4_9MICO</name>
<dbReference type="RefSeq" id="WP_163472642.1">
    <property type="nucleotide sequence ID" value="NZ_JAAGWZ010000002.1"/>
</dbReference>
<proteinExistence type="inferred from homology"/>
<dbReference type="Pfam" id="PF14833">
    <property type="entry name" value="NAD_binding_11"/>
    <property type="match status" value="1"/>
</dbReference>
<evidence type="ECO:0000313" key="7">
    <source>
        <dbReference type="EMBL" id="NEM90941.1"/>
    </source>
</evidence>
<evidence type="ECO:0000256" key="2">
    <source>
        <dbReference type="ARBA" id="ARBA00023002"/>
    </source>
</evidence>
<dbReference type="InterPro" id="IPR013328">
    <property type="entry name" value="6PGD_dom2"/>
</dbReference>
<reference evidence="7 8" key="1">
    <citation type="journal article" date="2014" name="Int. J. Syst. Evol. Microbiol.">
        <title>Description of Galbitalea soli gen. nov., sp. nov., and Frondihabitans sucicola sp. nov.</title>
        <authorList>
            <person name="Kim S.J."/>
            <person name="Lim J.M."/>
            <person name="Ahn J.H."/>
            <person name="Weon H.Y."/>
            <person name="Hamada M."/>
            <person name="Suzuki K."/>
            <person name="Ahn T.Y."/>
            <person name="Kwon S.W."/>
        </authorList>
    </citation>
    <scope>NUCLEOTIDE SEQUENCE [LARGE SCALE GENOMIC DNA]</scope>
    <source>
        <strain evidence="7 8">NBRC 108727</strain>
    </source>
</reference>
<dbReference type="InterPro" id="IPR036291">
    <property type="entry name" value="NAD(P)-bd_dom_sf"/>
</dbReference>
<keyword evidence="2" id="KW-0560">Oxidoreductase</keyword>
<dbReference type="SUPFAM" id="SSF48179">
    <property type="entry name" value="6-phosphogluconate dehydrogenase C-terminal domain-like"/>
    <property type="match status" value="1"/>
</dbReference>
<gene>
    <name evidence="7" type="ORF">G3T37_06180</name>
</gene>
<dbReference type="Proteomes" id="UP000479756">
    <property type="component" value="Unassembled WGS sequence"/>
</dbReference>
<feature type="active site" evidence="4">
    <location>
        <position position="187"/>
    </location>
</feature>
<dbReference type="EMBL" id="JAAGWZ010000002">
    <property type="protein sequence ID" value="NEM90941.1"/>
    <property type="molecule type" value="Genomic_DNA"/>
</dbReference>
<dbReference type="Pfam" id="PF03446">
    <property type="entry name" value="NAD_binding_2"/>
    <property type="match status" value="1"/>
</dbReference>
<keyword evidence="3" id="KW-0520">NAD</keyword>